<comment type="caution">
    <text evidence="1">The sequence shown here is derived from an EMBL/GenBank/DDBJ whole genome shotgun (WGS) entry which is preliminary data.</text>
</comment>
<dbReference type="SUPFAM" id="SSF52540">
    <property type="entry name" value="P-loop containing nucleoside triphosphate hydrolases"/>
    <property type="match status" value="1"/>
</dbReference>
<dbReference type="EMBL" id="JACBNQ010000001">
    <property type="protein sequence ID" value="NYB72573.1"/>
    <property type="molecule type" value="Genomic_DNA"/>
</dbReference>
<dbReference type="InterPro" id="IPR027417">
    <property type="entry name" value="P-loop_NTPase"/>
</dbReference>
<dbReference type="InterPro" id="IPR017587">
    <property type="entry name" value="YqeC"/>
</dbReference>
<protein>
    <submittedName>
        <fullName evidence="1">Selenium-dependent hydroxylase accessory protein YqeC</fullName>
    </submittedName>
</protein>
<dbReference type="Pfam" id="PF19842">
    <property type="entry name" value="YqeC"/>
    <property type="match status" value="1"/>
</dbReference>
<evidence type="ECO:0000313" key="2">
    <source>
        <dbReference type="Proteomes" id="UP000611629"/>
    </source>
</evidence>
<dbReference type="NCBIfam" id="TIGR03172">
    <property type="entry name" value="selenium cofactor biosynthesis protein YqeC"/>
    <property type="match status" value="1"/>
</dbReference>
<keyword evidence="2" id="KW-1185">Reference proteome</keyword>
<proteinExistence type="predicted"/>
<accession>A0A974BGC5</accession>
<dbReference type="RefSeq" id="WP_179236262.1">
    <property type="nucleotide sequence ID" value="NZ_JACBNQ010000001.1"/>
</dbReference>
<reference evidence="1" key="1">
    <citation type="submission" date="2020-07" db="EMBL/GenBank/DDBJ databases">
        <title>Genomic analysis of a strain of Sedimentibacter Hydroxybenzoicus DSM7310.</title>
        <authorList>
            <person name="Ma S."/>
        </authorList>
    </citation>
    <scope>NUCLEOTIDE SEQUENCE</scope>
    <source>
        <strain evidence="1">DSM 7310</strain>
    </source>
</reference>
<organism evidence="1 2">
    <name type="scientific">Sedimentibacter hydroxybenzoicus DSM 7310</name>
    <dbReference type="NCBI Taxonomy" id="1123245"/>
    <lineage>
        <taxon>Bacteria</taxon>
        <taxon>Bacillati</taxon>
        <taxon>Bacillota</taxon>
        <taxon>Tissierellia</taxon>
        <taxon>Sedimentibacter</taxon>
    </lineage>
</organism>
<dbReference type="Proteomes" id="UP000611629">
    <property type="component" value="Unassembled WGS sequence"/>
</dbReference>
<gene>
    <name evidence="1" type="primary">yqeC</name>
    <name evidence="1" type="ORF">HZF24_00300</name>
</gene>
<dbReference type="AlphaFoldDB" id="A0A974BGC5"/>
<evidence type="ECO:0000313" key="1">
    <source>
        <dbReference type="EMBL" id="NYB72573.1"/>
    </source>
</evidence>
<name>A0A974BGC5_SEDHY</name>
<sequence length="239" mass="27231">MNSLSSIFNIKKGDIVSIAGSGGKTTLMYRLANELKDKYKVLVTTSTKIYMPDKKYKIYTTVDSYINSFNKLDNGITVIAKDLNIESNKLIGINDDDLDILIKYFDIILIEADGSRGLPLKGWKEDEPVILKASNKTIGIIPANTINKNITTDFVHNHDEFNILTDYSNNLDFEAIGQICIRKDGLFKNSRGNLYLFLNQADTEEDIKNSGELFAYLEKYKHNFKTCWGSLKKEEYYEC</sequence>